<dbReference type="RefSeq" id="WP_338201925.1">
    <property type="nucleotide sequence ID" value="NZ_JAEKNR010000122.1"/>
</dbReference>
<keyword evidence="3" id="KW-1185">Reference proteome</keyword>
<feature type="region of interest" description="Disordered" evidence="1">
    <location>
        <begin position="43"/>
        <end position="64"/>
    </location>
</feature>
<gene>
    <name evidence="2" type="ORF">JF922_11630</name>
</gene>
<reference evidence="2" key="1">
    <citation type="submission" date="2020-10" db="EMBL/GenBank/DDBJ databases">
        <title>Ca. Dormibacterota MAGs.</title>
        <authorList>
            <person name="Montgomery K."/>
        </authorList>
    </citation>
    <scope>NUCLEOTIDE SEQUENCE [LARGE SCALE GENOMIC DNA]</scope>
    <source>
        <strain evidence="2">SC8812_S17_10</strain>
    </source>
</reference>
<protein>
    <submittedName>
        <fullName evidence="2">Uncharacterized protein</fullName>
    </submittedName>
</protein>
<comment type="caution">
    <text evidence="2">The sequence shown here is derived from an EMBL/GenBank/DDBJ whole genome shotgun (WGS) entry which is preliminary data.</text>
</comment>
<dbReference type="AlphaFoldDB" id="A0A934KAF6"/>
<dbReference type="EMBL" id="JAEKNR010000122">
    <property type="protein sequence ID" value="MBJ7598718.1"/>
    <property type="molecule type" value="Genomic_DNA"/>
</dbReference>
<accession>A0A934KAF6</accession>
<evidence type="ECO:0000313" key="2">
    <source>
        <dbReference type="EMBL" id="MBJ7598718.1"/>
    </source>
</evidence>
<proteinExistence type="predicted"/>
<evidence type="ECO:0000313" key="3">
    <source>
        <dbReference type="Proteomes" id="UP000612893"/>
    </source>
</evidence>
<sequence length="168" mass="19019">MSEAEIRGWVIGRLPEGWFSGQPELELDGDEVLVVGELAEPEPVADAGAEGQGSSREARLQRFREETREQRMRIAKEAERRYGRRVSWGVSVNGERQLFTTLSIPVMTRLRLSERQVLDTLVEAGVARSRSEALAWCVRLVGKHQADWINELRDALVRVGELRRRGPA</sequence>
<name>A0A934KAF6_9BACT</name>
<dbReference type="Proteomes" id="UP000612893">
    <property type="component" value="Unassembled WGS sequence"/>
</dbReference>
<organism evidence="2 3">
    <name type="scientific">Candidatus Nephthysia bennettiae</name>
    <dbReference type="NCBI Taxonomy" id="3127016"/>
    <lineage>
        <taxon>Bacteria</taxon>
        <taxon>Bacillati</taxon>
        <taxon>Candidatus Dormiibacterota</taxon>
        <taxon>Candidatus Dormibacteria</taxon>
        <taxon>Candidatus Dormibacterales</taxon>
        <taxon>Candidatus Dormibacteraceae</taxon>
        <taxon>Candidatus Nephthysia</taxon>
    </lineage>
</organism>
<evidence type="ECO:0000256" key="1">
    <source>
        <dbReference type="SAM" id="MobiDB-lite"/>
    </source>
</evidence>